<dbReference type="EMBL" id="BMKR01000040">
    <property type="protein sequence ID" value="GGG06179.1"/>
    <property type="molecule type" value="Genomic_DNA"/>
</dbReference>
<gene>
    <name evidence="2" type="ORF">GCM10010912_58510</name>
</gene>
<feature type="chain" id="PRO_5038735778" description="WxL domain-containing protein" evidence="1">
    <location>
        <begin position="24"/>
        <end position="212"/>
    </location>
</feature>
<evidence type="ECO:0000256" key="1">
    <source>
        <dbReference type="SAM" id="SignalP"/>
    </source>
</evidence>
<evidence type="ECO:0000313" key="3">
    <source>
        <dbReference type="Proteomes" id="UP000637643"/>
    </source>
</evidence>
<reference evidence="2" key="1">
    <citation type="journal article" date="2014" name="Int. J. Syst. Evol. Microbiol.">
        <title>Complete genome sequence of Corynebacterium casei LMG S-19264T (=DSM 44701T), isolated from a smear-ripened cheese.</title>
        <authorList>
            <consortium name="US DOE Joint Genome Institute (JGI-PGF)"/>
            <person name="Walter F."/>
            <person name="Albersmeier A."/>
            <person name="Kalinowski J."/>
            <person name="Ruckert C."/>
        </authorList>
    </citation>
    <scope>NUCLEOTIDE SEQUENCE</scope>
    <source>
        <strain evidence="2">CGMCC 1.16134</strain>
    </source>
</reference>
<feature type="signal peptide" evidence="1">
    <location>
        <begin position="1"/>
        <end position="23"/>
    </location>
</feature>
<name>A0A917CZV3_9BACL</name>
<dbReference type="AlphaFoldDB" id="A0A917CZV3"/>
<reference evidence="2" key="2">
    <citation type="submission" date="2020-09" db="EMBL/GenBank/DDBJ databases">
        <authorList>
            <person name="Sun Q."/>
            <person name="Zhou Y."/>
        </authorList>
    </citation>
    <scope>NUCLEOTIDE SEQUENCE</scope>
    <source>
        <strain evidence="2">CGMCC 1.16134</strain>
    </source>
</reference>
<dbReference type="InterPro" id="IPR019736">
    <property type="entry name" value="Synapsin_P_site"/>
</dbReference>
<dbReference type="Proteomes" id="UP000637643">
    <property type="component" value="Unassembled WGS sequence"/>
</dbReference>
<comment type="caution">
    <text evidence="2">The sequence shown here is derived from an EMBL/GenBank/DDBJ whole genome shotgun (WGS) entry which is preliminary data.</text>
</comment>
<sequence length="212" mass="22643">MGMKKLGLTFLLLGLLLSIRAEASFAEPLPTAQHVSDQVYSATSATYQVYSFGRLRLAEPTLPLVLDASGNLQLSKLLYIEVEHGSDSGWQYAVTLDHFSVRHALSDGDLLATLPAGYVSYAVQDVVTEGRDTQVSGNTGVFSEDAPQMIMQAEEGAGRGKTSASLGLLIDLPPLIELNQVSGTDRLASGQTIGRFSGDYTAHFTFTLVSGI</sequence>
<protein>
    <recommendedName>
        <fullName evidence="4">WxL domain-containing protein</fullName>
    </recommendedName>
</protein>
<proteinExistence type="predicted"/>
<keyword evidence="3" id="KW-1185">Reference proteome</keyword>
<accession>A0A917CZV3</accession>
<dbReference type="Pfam" id="PF10581">
    <property type="entry name" value="Synapsin_N"/>
    <property type="match status" value="1"/>
</dbReference>
<organism evidence="2 3">
    <name type="scientific">Paenibacillus albidus</name>
    <dbReference type="NCBI Taxonomy" id="2041023"/>
    <lineage>
        <taxon>Bacteria</taxon>
        <taxon>Bacillati</taxon>
        <taxon>Bacillota</taxon>
        <taxon>Bacilli</taxon>
        <taxon>Bacillales</taxon>
        <taxon>Paenibacillaceae</taxon>
        <taxon>Paenibacillus</taxon>
    </lineage>
</organism>
<keyword evidence="1" id="KW-0732">Signal</keyword>
<evidence type="ECO:0000313" key="2">
    <source>
        <dbReference type="EMBL" id="GGG06179.1"/>
    </source>
</evidence>
<evidence type="ECO:0008006" key="4">
    <source>
        <dbReference type="Google" id="ProtNLM"/>
    </source>
</evidence>